<gene>
    <name evidence="1" type="ORF">DH17_15320</name>
</gene>
<reference evidence="1 2" key="1">
    <citation type="submission" date="2014-03" db="EMBL/GenBank/DDBJ databases">
        <title>Genome sequence of the diesel-degrader and plant-growth promoter Acinetobacter oleivorans PF-1 isolated from the roots of poplar tree.</title>
        <authorList>
            <person name="Gkorezis P."/>
            <person name="van Hamme J."/>
            <person name="Rineau F."/>
            <person name="Vangronsveld J."/>
            <person name="Francetti A."/>
        </authorList>
    </citation>
    <scope>NUCLEOTIDE SEQUENCE [LARGE SCALE GENOMIC DNA]</scope>
    <source>
        <strain evidence="1 2">PF1</strain>
    </source>
</reference>
<protein>
    <submittedName>
        <fullName evidence="1">Uncharacterized protein</fullName>
    </submittedName>
</protein>
<comment type="caution">
    <text evidence="1">The sequence shown here is derived from an EMBL/GenBank/DDBJ whole genome shotgun (WGS) entry which is preliminary data.</text>
</comment>
<organism evidence="1 2">
    <name type="scientific">Acinetobacter oleivorans</name>
    <dbReference type="NCBI Taxonomy" id="1148157"/>
    <lineage>
        <taxon>Bacteria</taxon>
        <taxon>Pseudomonadati</taxon>
        <taxon>Pseudomonadota</taxon>
        <taxon>Gammaproteobacteria</taxon>
        <taxon>Moraxellales</taxon>
        <taxon>Moraxellaceae</taxon>
        <taxon>Acinetobacter</taxon>
    </lineage>
</organism>
<dbReference type="EMBL" id="JHQK01000006">
    <property type="protein sequence ID" value="KHN66910.1"/>
    <property type="molecule type" value="Genomic_DNA"/>
</dbReference>
<dbReference type="Proteomes" id="UP000031012">
    <property type="component" value="Unassembled WGS sequence"/>
</dbReference>
<proteinExistence type="predicted"/>
<evidence type="ECO:0000313" key="2">
    <source>
        <dbReference type="Proteomes" id="UP000031012"/>
    </source>
</evidence>
<accession>A0A0B2UDB7</accession>
<sequence>MDAKFHSENEYGFILDILNTYVVIKKTLKNDHYPYDSFGYLLALYQPLKVYIPQLPHPKIYIEIGGISYDRMIVGQTEDETEAINILSNLGQLVA</sequence>
<evidence type="ECO:0000313" key="1">
    <source>
        <dbReference type="EMBL" id="KHN66910.1"/>
    </source>
</evidence>
<dbReference type="AlphaFoldDB" id="A0A0B2UDB7"/>
<name>A0A0B2UDB7_9GAMM</name>